<feature type="coiled-coil region" evidence="2">
    <location>
        <begin position="165"/>
        <end position="238"/>
    </location>
</feature>
<evidence type="ECO:0000256" key="1">
    <source>
        <dbReference type="ARBA" id="ARBA00023054"/>
    </source>
</evidence>
<dbReference type="STRING" id="105231.A0A1Y1I7L8"/>
<dbReference type="OMA" id="CADKKRV"/>
<dbReference type="InterPro" id="IPR051147">
    <property type="entry name" value="CFAP_domain-containing"/>
</dbReference>
<dbReference type="Pfam" id="PF13863">
    <property type="entry name" value="DUF4200"/>
    <property type="match status" value="1"/>
</dbReference>
<dbReference type="OrthoDB" id="10264298at2759"/>
<keyword evidence="6" id="KW-1185">Reference proteome</keyword>
<evidence type="ECO:0000313" key="6">
    <source>
        <dbReference type="Proteomes" id="UP000054558"/>
    </source>
</evidence>
<evidence type="ECO:0000256" key="3">
    <source>
        <dbReference type="SAM" id="MobiDB-lite"/>
    </source>
</evidence>
<feature type="region of interest" description="Disordered" evidence="3">
    <location>
        <begin position="304"/>
        <end position="353"/>
    </location>
</feature>
<feature type="compositionally biased region" description="Basic and acidic residues" evidence="3">
    <location>
        <begin position="325"/>
        <end position="347"/>
    </location>
</feature>
<dbReference type="InterPro" id="IPR025252">
    <property type="entry name" value="DUF4200"/>
</dbReference>
<dbReference type="Proteomes" id="UP000054558">
    <property type="component" value="Unassembled WGS sequence"/>
</dbReference>
<accession>A0A1Y1I7L8</accession>
<proteinExistence type="predicted"/>
<feature type="compositionally biased region" description="Basic and acidic residues" evidence="3">
    <location>
        <begin position="307"/>
        <end position="318"/>
    </location>
</feature>
<dbReference type="EMBL" id="DF237272">
    <property type="protein sequence ID" value="GAQ86964.1"/>
    <property type="molecule type" value="Genomic_DNA"/>
</dbReference>
<feature type="coiled-coil region" evidence="2">
    <location>
        <begin position="98"/>
        <end position="134"/>
    </location>
</feature>
<dbReference type="PANTHER" id="PTHR21683">
    <property type="entry name" value="COILED-COIL DOMAIN-CONTAINING PROTEIN 42 LIKE-2-LIKE-RELATED"/>
    <property type="match status" value="1"/>
</dbReference>
<dbReference type="AlphaFoldDB" id="A0A1Y1I7L8"/>
<gene>
    <name evidence="5" type="ORF">KFL_003230090</name>
</gene>
<name>A0A1Y1I7L8_KLENI</name>
<keyword evidence="1 2" id="KW-0175">Coiled coil</keyword>
<organism evidence="5 6">
    <name type="scientific">Klebsormidium nitens</name>
    <name type="common">Green alga</name>
    <name type="synonym">Ulothrix nitens</name>
    <dbReference type="NCBI Taxonomy" id="105231"/>
    <lineage>
        <taxon>Eukaryota</taxon>
        <taxon>Viridiplantae</taxon>
        <taxon>Streptophyta</taxon>
        <taxon>Klebsormidiophyceae</taxon>
        <taxon>Klebsormidiales</taxon>
        <taxon>Klebsormidiaceae</taxon>
        <taxon>Klebsormidium</taxon>
    </lineage>
</organism>
<feature type="domain" description="DUF4200" evidence="4">
    <location>
        <begin position="40"/>
        <end position="157"/>
    </location>
</feature>
<reference evidence="5 6" key="1">
    <citation type="journal article" date="2014" name="Nat. Commun.">
        <title>Klebsormidium flaccidum genome reveals primary factors for plant terrestrial adaptation.</title>
        <authorList>
            <person name="Hori K."/>
            <person name="Maruyama F."/>
            <person name="Fujisawa T."/>
            <person name="Togashi T."/>
            <person name="Yamamoto N."/>
            <person name="Seo M."/>
            <person name="Sato S."/>
            <person name="Yamada T."/>
            <person name="Mori H."/>
            <person name="Tajima N."/>
            <person name="Moriyama T."/>
            <person name="Ikeuchi M."/>
            <person name="Watanabe M."/>
            <person name="Wada H."/>
            <person name="Kobayashi K."/>
            <person name="Saito M."/>
            <person name="Masuda T."/>
            <person name="Sasaki-Sekimoto Y."/>
            <person name="Mashiguchi K."/>
            <person name="Awai K."/>
            <person name="Shimojima M."/>
            <person name="Masuda S."/>
            <person name="Iwai M."/>
            <person name="Nobusawa T."/>
            <person name="Narise T."/>
            <person name="Kondo S."/>
            <person name="Saito H."/>
            <person name="Sato R."/>
            <person name="Murakawa M."/>
            <person name="Ihara Y."/>
            <person name="Oshima-Yamada Y."/>
            <person name="Ohtaka K."/>
            <person name="Satoh M."/>
            <person name="Sonobe K."/>
            <person name="Ishii M."/>
            <person name="Ohtani R."/>
            <person name="Kanamori-Sato M."/>
            <person name="Honoki R."/>
            <person name="Miyazaki D."/>
            <person name="Mochizuki H."/>
            <person name="Umetsu J."/>
            <person name="Higashi K."/>
            <person name="Shibata D."/>
            <person name="Kamiya Y."/>
            <person name="Sato N."/>
            <person name="Nakamura Y."/>
            <person name="Tabata S."/>
            <person name="Ida S."/>
            <person name="Kurokawa K."/>
            <person name="Ohta H."/>
        </authorList>
    </citation>
    <scope>NUCLEOTIDE SEQUENCE [LARGE SCALE GENOMIC DNA]</scope>
    <source>
        <strain evidence="5 6">NIES-2285</strain>
    </source>
</reference>
<dbReference type="PANTHER" id="PTHR21683:SF2">
    <property type="entry name" value="COILED-COIL DOMAIN-CONTAINING PROTEIN 42 LIKE-2-LIKE"/>
    <property type="match status" value="1"/>
</dbReference>
<dbReference type="GO" id="GO:0005856">
    <property type="term" value="C:cytoskeleton"/>
    <property type="evidence" value="ECO:0007669"/>
    <property type="project" value="UniProtKB-ARBA"/>
</dbReference>
<sequence length="353" mass="39742">MELAALEEDEGPLIVPQGGLTNKTTQKTLVLEHVAPATRLLEKRRQMFEVQEELEAQKTEFARKEEVFKRREEGLKKKDAELQDALVRFSKFLQENNSKRTRAEKKAADEVKSRLQKEAEIEKLAGLVEELQKEKGRTCRIVEQNMAYHKYLEAVLDTADEYHEINDLLMRHATLEATNSDLKQQARVATEETESLRAELQAYSKSKTNEILNFNNEISRLKKDLEAQEKETAGLRARMDYALQNESAKTLEHGQVCMATENLFARCIQRSKVNHPPFTSPVEQLSVIGDFMTDLVYTIKQFRAGQGKKEPTGGKEGKSPSPTGLEKKEGHGGEKAPRTEGAGRKETAAAGAG</sequence>
<evidence type="ECO:0000256" key="2">
    <source>
        <dbReference type="SAM" id="Coils"/>
    </source>
</evidence>
<protein>
    <submittedName>
        <fullName evidence="5">Uncharacterized conserved protein</fullName>
    </submittedName>
</protein>
<evidence type="ECO:0000313" key="5">
    <source>
        <dbReference type="EMBL" id="GAQ86964.1"/>
    </source>
</evidence>
<evidence type="ECO:0000259" key="4">
    <source>
        <dbReference type="Pfam" id="PF13863"/>
    </source>
</evidence>